<organism evidence="6 7">
    <name type="scientific">Halodurantibacterium flavum</name>
    <dbReference type="NCBI Taxonomy" id="1382802"/>
    <lineage>
        <taxon>Bacteria</taxon>
        <taxon>Pseudomonadati</taxon>
        <taxon>Pseudomonadota</taxon>
        <taxon>Alphaproteobacteria</taxon>
        <taxon>Rhodobacterales</taxon>
        <taxon>Paracoccaceae</taxon>
        <taxon>Halodurantibacterium</taxon>
    </lineage>
</organism>
<evidence type="ECO:0000256" key="3">
    <source>
        <dbReference type="ARBA" id="ARBA00022833"/>
    </source>
</evidence>
<evidence type="ECO:0000313" key="6">
    <source>
        <dbReference type="EMBL" id="MFD1913536.1"/>
    </source>
</evidence>
<comment type="caution">
    <text evidence="6">The sequence shown here is derived from an EMBL/GenBank/DDBJ whole genome shotgun (WGS) entry which is preliminary data.</text>
</comment>
<dbReference type="InterPro" id="IPR011057">
    <property type="entry name" value="Mss4-like_sf"/>
</dbReference>
<dbReference type="PANTHER" id="PTHR33337:SF40">
    <property type="entry name" value="CENP-V_GFA DOMAIN-CONTAINING PROTEIN-RELATED"/>
    <property type="match status" value="1"/>
</dbReference>
<keyword evidence="4" id="KW-0456">Lyase</keyword>
<evidence type="ECO:0000256" key="1">
    <source>
        <dbReference type="ARBA" id="ARBA00005495"/>
    </source>
</evidence>
<dbReference type="PROSITE" id="PS51891">
    <property type="entry name" value="CENP_V_GFA"/>
    <property type="match status" value="1"/>
</dbReference>
<keyword evidence="2" id="KW-0479">Metal-binding</keyword>
<dbReference type="Gene3D" id="3.90.1590.10">
    <property type="entry name" value="glutathione-dependent formaldehyde- activating enzyme (gfa)"/>
    <property type="match status" value="1"/>
</dbReference>
<dbReference type="RefSeq" id="WP_390263547.1">
    <property type="nucleotide sequence ID" value="NZ_JBHUGH010000012.1"/>
</dbReference>
<evidence type="ECO:0000259" key="5">
    <source>
        <dbReference type="PROSITE" id="PS51891"/>
    </source>
</evidence>
<evidence type="ECO:0000256" key="2">
    <source>
        <dbReference type="ARBA" id="ARBA00022723"/>
    </source>
</evidence>
<dbReference type="InterPro" id="IPR006913">
    <property type="entry name" value="CENP-V/GFA"/>
</dbReference>
<dbReference type="SUPFAM" id="SSF51316">
    <property type="entry name" value="Mss4-like"/>
    <property type="match status" value="1"/>
</dbReference>
<feature type="domain" description="CENP-V/GFA" evidence="5">
    <location>
        <begin position="4"/>
        <end position="118"/>
    </location>
</feature>
<dbReference type="EMBL" id="JBHUGH010000012">
    <property type="protein sequence ID" value="MFD1913536.1"/>
    <property type="molecule type" value="Genomic_DNA"/>
</dbReference>
<dbReference type="PANTHER" id="PTHR33337">
    <property type="entry name" value="GFA DOMAIN-CONTAINING PROTEIN"/>
    <property type="match status" value="1"/>
</dbReference>
<name>A0ABW4S7M5_9RHOB</name>
<dbReference type="Pfam" id="PF04828">
    <property type="entry name" value="GFA"/>
    <property type="match status" value="1"/>
</dbReference>
<sequence>MPDKSGQCLCGAVRFTATRWDENVGICHCRMCQRWTGGPFITVTLPVDAVTITGEDRIVTRETSDWAARSRCGDCGSPLWYRQKGGSEYYAAIGLFDDHDGLVLNHEIFIDRKPDTYAFAGEHERATEAETMARFASSE</sequence>
<keyword evidence="7" id="KW-1185">Reference proteome</keyword>
<protein>
    <submittedName>
        <fullName evidence="6">GFA family protein</fullName>
    </submittedName>
</protein>
<keyword evidence="3" id="KW-0862">Zinc</keyword>
<gene>
    <name evidence="6" type="ORF">ACFSGJ_15090</name>
</gene>
<comment type="similarity">
    <text evidence="1">Belongs to the Gfa family.</text>
</comment>
<evidence type="ECO:0000256" key="4">
    <source>
        <dbReference type="ARBA" id="ARBA00023239"/>
    </source>
</evidence>
<proteinExistence type="inferred from homology"/>
<evidence type="ECO:0000313" key="7">
    <source>
        <dbReference type="Proteomes" id="UP001597353"/>
    </source>
</evidence>
<reference evidence="7" key="1">
    <citation type="journal article" date="2019" name="Int. J. Syst. Evol. Microbiol.">
        <title>The Global Catalogue of Microorganisms (GCM) 10K type strain sequencing project: providing services to taxonomists for standard genome sequencing and annotation.</title>
        <authorList>
            <consortium name="The Broad Institute Genomics Platform"/>
            <consortium name="The Broad Institute Genome Sequencing Center for Infectious Disease"/>
            <person name="Wu L."/>
            <person name="Ma J."/>
        </authorList>
    </citation>
    <scope>NUCLEOTIDE SEQUENCE [LARGE SCALE GENOMIC DNA]</scope>
    <source>
        <strain evidence="7">CGMCC 4.7242</strain>
    </source>
</reference>
<dbReference type="Proteomes" id="UP001597353">
    <property type="component" value="Unassembled WGS sequence"/>
</dbReference>
<accession>A0ABW4S7M5</accession>